<dbReference type="Gene3D" id="1.10.260.40">
    <property type="entry name" value="lambda repressor-like DNA-binding domains"/>
    <property type="match status" value="1"/>
</dbReference>
<feature type="transmembrane region" description="Helical" evidence="2">
    <location>
        <begin position="7"/>
        <end position="26"/>
    </location>
</feature>
<keyword evidence="4" id="KW-0614">Plasmid</keyword>
<protein>
    <recommendedName>
        <fullName evidence="3">HTH cro/C1-type domain-containing protein</fullName>
    </recommendedName>
</protein>
<dbReference type="PANTHER" id="PTHR43236">
    <property type="entry name" value="ANTITOXIN HIGA1"/>
    <property type="match status" value="1"/>
</dbReference>
<evidence type="ECO:0000313" key="5">
    <source>
        <dbReference type="Proteomes" id="UP000000493"/>
    </source>
</evidence>
<dbReference type="SMART" id="SM00530">
    <property type="entry name" value="HTH_XRE"/>
    <property type="match status" value="1"/>
</dbReference>
<gene>
    <name evidence="4" type="ordered locus">Runsl_5962</name>
</gene>
<dbReference type="InterPro" id="IPR010359">
    <property type="entry name" value="IrrE_HExxH"/>
</dbReference>
<sequence length="378" mass="42827">MKPIKALYNFSFVAYTCFIIPLQTSYSNQPIMNETFALRLKSARSQAKLSMRELAEKAGNVVTFNSIKKYEDGLMTPEPTTMIALANALGVKVEYFMRPIKVELGNVDFRKKASLRAKDIIAIKEQIRDFLERYLEVEEILGITHRFQKPQPLPLGQSPMQVEKAVYLLQNQWGISGNPIPNVVEFLEGLNIKVLLIDAPSNFHGLSTWVGEIPVIVINQNDSVERRRFTGLHELGHLVLDFGELEESELEKRCHQFAGAMLLPAKVIKSELGEYRTFVSFGELVALKEKYGISVQAAMSRAKQLEIINAYTFKVFCMSIASNRREENLGSFKGEEKSYRFENLLFRLVSEDLVSISKAANLGNMKVAEFRDKLDAQA</sequence>
<dbReference type="EMBL" id="CP002861">
    <property type="protein sequence ID" value="AEI52098.1"/>
    <property type="molecule type" value="Genomic_DNA"/>
</dbReference>
<evidence type="ECO:0000256" key="2">
    <source>
        <dbReference type="SAM" id="Phobius"/>
    </source>
</evidence>
<dbReference type="AlphaFoldDB" id="A0A7U4E8X0"/>
<keyword evidence="2" id="KW-1133">Transmembrane helix</keyword>
<dbReference type="GO" id="GO:0003677">
    <property type="term" value="F:DNA binding"/>
    <property type="evidence" value="ECO:0007669"/>
    <property type="project" value="InterPro"/>
</dbReference>
<keyword evidence="2" id="KW-0812">Transmembrane</keyword>
<dbReference type="Proteomes" id="UP000000493">
    <property type="component" value="Plasmid pRUNSL02"/>
</dbReference>
<organism evidence="4 5">
    <name type="scientific">Runella slithyformis (strain ATCC 29530 / DSM 19594 / LMG 11500 / NCIMB 11436 / LSU 4)</name>
    <dbReference type="NCBI Taxonomy" id="761193"/>
    <lineage>
        <taxon>Bacteria</taxon>
        <taxon>Pseudomonadati</taxon>
        <taxon>Bacteroidota</taxon>
        <taxon>Cytophagia</taxon>
        <taxon>Cytophagales</taxon>
        <taxon>Spirosomataceae</taxon>
        <taxon>Runella</taxon>
    </lineage>
</organism>
<dbReference type="InterPro" id="IPR010982">
    <property type="entry name" value="Lambda_DNA-bd_dom_sf"/>
</dbReference>
<name>A0A7U4E8X0_RUNSL</name>
<dbReference type="CDD" id="cd00093">
    <property type="entry name" value="HTH_XRE"/>
    <property type="match status" value="1"/>
</dbReference>
<feature type="domain" description="HTH cro/C1-type" evidence="3">
    <location>
        <begin position="40"/>
        <end position="96"/>
    </location>
</feature>
<dbReference type="Pfam" id="PF01381">
    <property type="entry name" value="HTH_3"/>
    <property type="match status" value="1"/>
</dbReference>
<geneLocation type="plasmid" evidence="4 5">
    <name>pRUNSL02</name>
</geneLocation>
<reference evidence="4 5" key="2">
    <citation type="journal article" date="2012" name="Stand. Genomic Sci.">
        <title>Complete genome sequence of the aquatic bacterium Runella slithyformis type strain (LSU 4(T)).</title>
        <authorList>
            <person name="Copeland A."/>
            <person name="Zhang X."/>
            <person name="Misra M."/>
            <person name="Lapidus A."/>
            <person name="Nolan M."/>
            <person name="Lucas S."/>
            <person name="Deshpande S."/>
            <person name="Cheng J.F."/>
            <person name="Tapia R."/>
            <person name="Goodwin L.A."/>
            <person name="Pitluck S."/>
            <person name="Liolios K."/>
            <person name="Pagani I."/>
            <person name="Ivanova N."/>
            <person name="Mikhailova N."/>
            <person name="Pati A."/>
            <person name="Chen A."/>
            <person name="Palaniappan K."/>
            <person name="Land M."/>
            <person name="Hauser L."/>
            <person name="Pan C."/>
            <person name="Jeffries C.D."/>
            <person name="Detter J.C."/>
            <person name="Brambilla E.M."/>
            <person name="Rohde M."/>
            <person name="Djao O.D."/>
            <person name="Goker M."/>
            <person name="Sikorski J."/>
            <person name="Tindall B.J."/>
            <person name="Woyke T."/>
            <person name="Bristow J."/>
            <person name="Eisen J.A."/>
            <person name="Markowitz V."/>
            <person name="Hugenholtz P."/>
            <person name="Kyrpides N.C."/>
            <person name="Klenk H.P."/>
            <person name="Mavromatis K."/>
        </authorList>
    </citation>
    <scope>NUCLEOTIDE SEQUENCE [LARGE SCALE GENOMIC DNA]</scope>
    <source>
        <strain evidence="5">ATCC 29530 / DSM 19594 / LMG 11500 / NCIMB 11436 / LSU 4</strain>
    </source>
</reference>
<keyword evidence="5" id="KW-1185">Reference proteome</keyword>
<comment type="similarity">
    <text evidence="1">Belongs to the short-chain fatty acyl-CoA assimilation regulator (ScfR) family.</text>
</comment>
<dbReference type="Gene3D" id="1.10.10.2910">
    <property type="match status" value="1"/>
</dbReference>
<keyword evidence="2" id="KW-0472">Membrane</keyword>
<evidence type="ECO:0000256" key="1">
    <source>
        <dbReference type="ARBA" id="ARBA00007227"/>
    </source>
</evidence>
<dbReference type="PROSITE" id="PS50943">
    <property type="entry name" value="HTH_CROC1"/>
    <property type="match status" value="1"/>
</dbReference>
<accession>A0A7U4E8X0</accession>
<dbReference type="InterPro" id="IPR052345">
    <property type="entry name" value="Rad_response_metalloprotease"/>
</dbReference>
<dbReference type="InterPro" id="IPR001387">
    <property type="entry name" value="Cro/C1-type_HTH"/>
</dbReference>
<dbReference type="SUPFAM" id="SSF47413">
    <property type="entry name" value="lambda repressor-like DNA-binding domains"/>
    <property type="match status" value="1"/>
</dbReference>
<reference evidence="5" key="1">
    <citation type="submission" date="2011-06" db="EMBL/GenBank/DDBJ databases">
        <title>The complete genome of plasmid 2 of Runella slithyformis DSM 19594.</title>
        <authorList>
            <consortium name="US DOE Joint Genome Institute (JGI-PGF)"/>
            <person name="Lucas S."/>
            <person name="Han J."/>
            <person name="Lapidus A."/>
            <person name="Bruce D."/>
            <person name="Goodwin L."/>
            <person name="Pitluck S."/>
            <person name="Peters L."/>
            <person name="Kyrpides N."/>
            <person name="Mavromatis K."/>
            <person name="Ivanova N."/>
            <person name="Ovchinnikova G."/>
            <person name="Zhang X."/>
            <person name="Misra M."/>
            <person name="Detter J.C."/>
            <person name="Tapia R."/>
            <person name="Han C."/>
            <person name="Land M."/>
            <person name="Hauser L."/>
            <person name="Markowitz V."/>
            <person name="Cheng J.-F."/>
            <person name="Hugenholtz P."/>
            <person name="Woyke T."/>
            <person name="Wu D."/>
            <person name="Tindall B."/>
            <person name="Faehrich R."/>
            <person name="Brambilla E."/>
            <person name="Klenk H.-P."/>
            <person name="Eisen J.A."/>
        </authorList>
    </citation>
    <scope>NUCLEOTIDE SEQUENCE [LARGE SCALE GENOMIC DNA]</scope>
    <source>
        <strain evidence="5">ATCC 29530 / DSM 19594 / LMG 11500 / NCIMB 11436 / LSU 4</strain>
        <plasmid evidence="5">pRUNSL02</plasmid>
    </source>
</reference>
<dbReference type="KEGG" id="rsi:Runsl_5962"/>
<evidence type="ECO:0000313" key="4">
    <source>
        <dbReference type="EMBL" id="AEI52098.1"/>
    </source>
</evidence>
<evidence type="ECO:0000259" key="3">
    <source>
        <dbReference type="PROSITE" id="PS50943"/>
    </source>
</evidence>
<dbReference type="PANTHER" id="PTHR43236:SF1">
    <property type="entry name" value="BLL7220 PROTEIN"/>
    <property type="match status" value="1"/>
</dbReference>
<proteinExistence type="inferred from homology"/>
<dbReference type="Pfam" id="PF06114">
    <property type="entry name" value="Peptidase_M78"/>
    <property type="match status" value="1"/>
</dbReference>